<name>A0ABT9FYX1_LEPDI</name>
<gene>
    <name evidence="2" type="ORF">Q8X39_01720</name>
</gene>
<dbReference type="InterPro" id="IPR005175">
    <property type="entry name" value="PPC_dom"/>
</dbReference>
<dbReference type="EMBL" id="JAUZEE010000001">
    <property type="protein sequence ID" value="MDP4299340.1"/>
    <property type="molecule type" value="Genomic_DNA"/>
</dbReference>
<comment type="caution">
    <text evidence="2">The sequence shown here is derived from an EMBL/GenBank/DDBJ whole genome shotgun (WGS) entry which is preliminary data.</text>
</comment>
<dbReference type="CDD" id="cd11378">
    <property type="entry name" value="DUF296"/>
    <property type="match status" value="1"/>
</dbReference>
<protein>
    <submittedName>
        <fullName evidence="2">DNA-binding protein</fullName>
    </submittedName>
</protein>
<evidence type="ECO:0000259" key="1">
    <source>
        <dbReference type="PROSITE" id="PS51742"/>
    </source>
</evidence>
<evidence type="ECO:0000313" key="2">
    <source>
        <dbReference type="EMBL" id="MDP4299340.1"/>
    </source>
</evidence>
<dbReference type="PANTHER" id="PTHR34988">
    <property type="entry name" value="PROTEIN, PUTATIVE-RELATED"/>
    <property type="match status" value="1"/>
</dbReference>
<dbReference type="PROSITE" id="PS51742">
    <property type="entry name" value="PPC"/>
    <property type="match status" value="1"/>
</dbReference>
<proteinExistence type="predicted"/>
<dbReference type="Proteomes" id="UP001235760">
    <property type="component" value="Unassembled WGS sequence"/>
</dbReference>
<dbReference type="PANTHER" id="PTHR34988:SF1">
    <property type="entry name" value="DNA-BINDING PROTEIN"/>
    <property type="match status" value="1"/>
</dbReference>
<dbReference type="GO" id="GO:0003677">
    <property type="term" value="F:DNA binding"/>
    <property type="evidence" value="ECO:0007669"/>
    <property type="project" value="UniProtKB-KW"/>
</dbReference>
<feature type="domain" description="PPC" evidence="1">
    <location>
        <begin position="1"/>
        <end position="127"/>
    </location>
</feature>
<evidence type="ECO:0000313" key="3">
    <source>
        <dbReference type="Proteomes" id="UP001235760"/>
    </source>
</evidence>
<organism evidence="2 3">
    <name type="scientific">Leptothrix discophora</name>
    <dbReference type="NCBI Taxonomy" id="89"/>
    <lineage>
        <taxon>Bacteria</taxon>
        <taxon>Pseudomonadati</taxon>
        <taxon>Pseudomonadota</taxon>
        <taxon>Betaproteobacteria</taxon>
        <taxon>Burkholderiales</taxon>
        <taxon>Sphaerotilaceae</taxon>
        <taxon>Leptothrix</taxon>
    </lineage>
</organism>
<accession>A0ABT9FYX1</accession>
<keyword evidence="2" id="KW-0238">DNA-binding</keyword>
<sequence>MPPHPLRLNPGDDLRLALEAWSRPYRSAFVIAGIGSLHDARIRWAGAAEAETVEGPLEIISLSGSLSPDGAHLHIAVADAQGQVRGGHLAAGSRVRTTAEVLVADLPGWQFRREQDAGTGYPELVIHPRRHPG</sequence>
<dbReference type="SUPFAM" id="SSF117856">
    <property type="entry name" value="AF0104/ALDC/Ptd012-like"/>
    <property type="match status" value="1"/>
</dbReference>
<reference evidence="2 3" key="1">
    <citation type="submission" date="2023-08" db="EMBL/GenBank/DDBJ databases">
        <authorList>
            <person name="Roldan D.M."/>
            <person name="Menes R.J."/>
        </authorList>
    </citation>
    <scope>NUCLEOTIDE SEQUENCE [LARGE SCALE GENOMIC DNA]</scope>
    <source>
        <strain evidence="2 3">CCM 2812</strain>
    </source>
</reference>
<dbReference type="Gene3D" id="3.30.1330.80">
    <property type="entry name" value="Hypothetical protein, similar to alpha- acetolactate decarboxylase, domain 2"/>
    <property type="match status" value="1"/>
</dbReference>
<keyword evidence="3" id="KW-1185">Reference proteome</keyword>
<dbReference type="Pfam" id="PF03479">
    <property type="entry name" value="PCC"/>
    <property type="match status" value="1"/>
</dbReference>
<dbReference type="RefSeq" id="WP_305747899.1">
    <property type="nucleotide sequence ID" value="NZ_JAUZEE010000001.1"/>
</dbReference>